<dbReference type="Proteomes" id="UP000601361">
    <property type="component" value="Unassembled WGS sequence"/>
</dbReference>
<evidence type="ECO:0000313" key="2">
    <source>
        <dbReference type="EMBL" id="GGG33287.1"/>
    </source>
</evidence>
<organism evidence="2 3">
    <name type="scientific">Hymenobacter glacieicola</name>
    <dbReference type="NCBI Taxonomy" id="1562124"/>
    <lineage>
        <taxon>Bacteria</taxon>
        <taxon>Pseudomonadati</taxon>
        <taxon>Bacteroidota</taxon>
        <taxon>Cytophagia</taxon>
        <taxon>Cytophagales</taxon>
        <taxon>Hymenobacteraceae</taxon>
        <taxon>Hymenobacter</taxon>
    </lineage>
</organism>
<proteinExistence type="predicted"/>
<dbReference type="NCBIfam" id="NF038353">
    <property type="entry name" value="FxLYD_dom"/>
    <property type="match status" value="1"/>
</dbReference>
<evidence type="ECO:0008006" key="4">
    <source>
        <dbReference type="Google" id="ProtNLM"/>
    </source>
</evidence>
<comment type="caution">
    <text evidence="2">The sequence shown here is derived from an EMBL/GenBank/DDBJ whole genome shotgun (WGS) entry which is preliminary data.</text>
</comment>
<dbReference type="InterPro" id="IPR047676">
    <property type="entry name" value="FxLYD_dom"/>
</dbReference>
<evidence type="ECO:0000256" key="1">
    <source>
        <dbReference type="SAM" id="MobiDB-lite"/>
    </source>
</evidence>
<dbReference type="EMBL" id="BMGS01000002">
    <property type="protein sequence ID" value="GGG33287.1"/>
    <property type="molecule type" value="Genomic_DNA"/>
</dbReference>
<dbReference type="RefSeq" id="WP_188556456.1">
    <property type="nucleotide sequence ID" value="NZ_BMGS01000002.1"/>
</dbReference>
<sequence length="150" mass="15663">MKKLFKIVGGIILGLFVLGLLLPDPKKDGKAGAGMANASAISPSAGEGAGEPVTEAPAAEEKPDLEILKTSETANEFARTIHVKVRNNTDHLIQYADLKGVYYDKGKNIVGTGMGNAANIAAGATKTIDIMSMGIENADSYEVEMGNVLD</sequence>
<accession>A0ABQ1WJQ8</accession>
<evidence type="ECO:0000313" key="3">
    <source>
        <dbReference type="Proteomes" id="UP000601361"/>
    </source>
</evidence>
<gene>
    <name evidence="2" type="ORF">GCM10011378_07160</name>
</gene>
<keyword evidence="3" id="KW-1185">Reference proteome</keyword>
<protein>
    <recommendedName>
        <fullName evidence="4">DUF4352 domain-containing protein</fullName>
    </recommendedName>
</protein>
<feature type="region of interest" description="Disordered" evidence="1">
    <location>
        <begin position="41"/>
        <end position="61"/>
    </location>
</feature>
<reference evidence="3" key="1">
    <citation type="journal article" date="2019" name="Int. J. Syst. Evol. Microbiol.">
        <title>The Global Catalogue of Microorganisms (GCM) 10K type strain sequencing project: providing services to taxonomists for standard genome sequencing and annotation.</title>
        <authorList>
            <consortium name="The Broad Institute Genomics Platform"/>
            <consortium name="The Broad Institute Genome Sequencing Center for Infectious Disease"/>
            <person name="Wu L."/>
            <person name="Ma J."/>
        </authorList>
    </citation>
    <scope>NUCLEOTIDE SEQUENCE [LARGE SCALE GENOMIC DNA]</scope>
    <source>
        <strain evidence="3">CGMCC 1.12990</strain>
    </source>
</reference>
<name>A0ABQ1WJQ8_9BACT</name>